<evidence type="ECO:0008006" key="3">
    <source>
        <dbReference type="Google" id="ProtNLM"/>
    </source>
</evidence>
<dbReference type="EMBL" id="CAKMRJ010005523">
    <property type="protein sequence ID" value="CAH1443620.1"/>
    <property type="molecule type" value="Genomic_DNA"/>
</dbReference>
<keyword evidence="2" id="KW-1185">Reference proteome</keyword>
<comment type="caution">
    <text evidence="1">The sequence shown here is derived from an EMBL/GenBank/DDBJ whole genome shotgun (WGS) entry which is preliminary data.</text>
</comment>
<sequence>MILASFSVWASPVSGIGSSLGSWVLRAHRITCLRIRLPPSLTLTPPSLFLVQGLELKQISIFLYSCCLRRRFAPTISGSPAY</sequence>
<dbReference type="Proteomes" id="UP001157418">
    <property type="component" value="Unassembled WGS sequence"/>
</dbReference>
<name>A0AAU9P0D0_9ASTR</name>
<accession>A0AAU9P0D0</accession>
<proteinExistence type="predicted"/>
<protein>
    <recommendedName>
        <fullName evidence="3">Secreted protein</fullName>
    </recommendedName>
</protein>
<gene>
    <name evidence="1" type="ORF">LVIROSA_LOCUS29526</name>
</gene>
<organism evidence="1 2">
    <name type="scientific">Lactuca virosa</name>
    <dbReference type="NCBI Taxonomy" id="75947"/>
    <lineage>
        <taxon>Eukaryota</taxon>
        <taxon>Viridiplantae</taxon>
        <taxon>Streptophyta</taxon>
        <taxon>Embryophyta</taxon>
        <taxon>Tracheophyta</taxon>
        <taxon>Spermatophyta</taxon>
        <taxon>Magnoliopsida</taxon>
        <taxon>eudicotyledons</taxon>
        <taxon>Gunneridae</taxon>
        <taxon>Pentapetalae</taxon>
        <taxon>asterids</taxon>
        <taxon>campanulids</taxon>
        <taxon>Asterales</taxon>
        <taxon>Asteraceae</taxon>
        <taxon>Cichorioideae</taxon>
        <taxon>Cichorieae</taxon>
        <taxon>Lactucinae</taxon>
        <taxon>Lactuca</taxon>
    </lineage>
</organism>
<dbReference type="AlphaFoldDB" id="A0AAU9P0D0"/>
<evidence type="ECO:0000313" key="1">
    <source>
        <dbReference type="EMBL" id="CAH1443620.1"/>
    </source>
</evidence>
<reference evidence="1 2" key="1">
    <citation type="submission" date="2022-01" db="EMBL/GenBank/DDBJ databases">
        <authorList>
            <person name="Xiong W."/>
            <person name="Schranz E."/>
        </authorList>
    </citation>
    <scope>NUCLEOTIDE SEQUENCE [LARGE SCALE GENOMIC DNA]</scope>
</reference>
<evidence type="ECO:0000313" key="2">
    <source>
        <dbReference type="Proteomes" id="UP001157418"/>
    </source>
</evidence>